<dbReference type="PROSITE" id="PS50011">
    <property type="entry name" value="PROTEIN_KINASE_DOM"/>
    <property type="match status" value="1"/>
</dbReference>
<dbReference type="InterPro" id="IPR000719">
    <property type="entry name" value="Prot_kinase_dom"/>
</dbReference>
<comment type="caution">
    <text evidence="2">The sequence shown here is derived from an EMBL/GenBank/DDBJ whole genome shotgun (WGS) entry which is preliminary data.</text>
</comment>
<dbReference type="Gene3D" id="1.10.510.10">
    <property type="entry name" value="Transferase(Phosphotransferase) domain 1"/>
    <property type="match status" value="1"/>
</dbReference>
<sequence>MASRSPPQSWEYLLTKEELLWRNHYVWLKEHDYLLRPRYNPDWVPSQWIAGKELSELGFDLRFEDSQANAKFSKNYKVMDATRISDGAFVVLKPINIAMYEEEIPIGLWFSEEPQASDPANHCVPILEVLDFPDVPGKRIIVMPQLCRYDKPRFDTVGEAVEFMRQVFQGLQFMHKNNIVHRDCNAENIMMDVTRLFPTPYHPLDTRMKRDWSGRVSHLTRTQRPVKYYLIDFGLSVRYAPGAHRPPEPIVLGGDRSAPEFRMKDGVLPMECDPFPTDIYYIGNLLRTDFVEGRGYGPRPPKLGFEFLRPLMEDMVQDDPALRPTMDEVVRRFDEIIRGLSRRKLRSRVVKVDDDFDCFYAVTHWFRMIASIIRRREPIPSP</sequence>
<keyword evidence="3" id="KW-1185">Reference proteome</keyword>
<dbReference type="Pfam" id="PF00069">
    <property type="entry name" value="Pkinase"/>
    <property type="match status" value="1"/>
</dbReference>
<dbReference type="PANTHER" id="PTHR44167:SF24">
    <property type="entry name" value="SERINE_THREONINE-PROTEIN KINASE CHK2"/>
    <property type="match status" value="1"/>
</dbReference>
<dbReference type="Proteomes" id="UP001222325">
    <property type="component" value="Unassembled WGS sequence"/>
</dbReference>
<reference evidence="2" key="1">
    <citation type="submission" date="2023-03" db="EMBL/GenBank/DDBJ databases">
        <title>Massive genome expansion in bonnet fungi (Mycena s.s.) driven by repeated elements and novel gene families across ecological guilds.</title>
        <authorList>
            <consortium name="Lawrence Berkeley National Laboratory"/>
            <person name="Harder C.B."/>
            <person name="Miyauchi S."/>
            <person name="Viragh M."/>
            <person name="Kuo A."/>
            <person name="Thoen E."/>
            <person name="Andreopoulos B."/>
            <person name="Lu D."/>
            <person name="Skrede I."/>
            <person name="Drula E."/>
            <person name="Henrissat B."/>
            <person name="Morin E."/>
            <person name="Kohler A."/>
            <person name="Barry K."/>
            <person name="LaButti K."/>
            <person name="Morin E."/>
            <person name="Salamov A."/>
            <person name="Lipzen A."/>
            <person name="Mereny Z."/>
            <person name="Hegedus B."/>
            <person name="Baldrian P."/>
            <person name="Stursova M."/>
            <person name="Weitz H."/>
            <person name="Taylor A."/>
            <person name="Grigoriev I.V."/>
            <person name="Nagy L.G."/>
            <person name="Martin F."/>
            <person name="Kauserud H."/>
        </authorList>
    </citation>
    <scope>NUCLEOTIDE SEQUENCE</scope>
    <source>
        <strain evidence="2">CBHHK173m</strain>
    </source>
</reference>
<keyword evidence="2" id="KW-0418">Kinase</keyword>
<protein>
    <submittedName>
        <fullName evidence="2">Kinase-like domain-containing protein</fullName>
    </submittedName>
</protein>
<dbReference type="PANTHER" id="PTHR44167">
    <property type="entry name" value="OVARIAN-SPECIFIC SERINE/THREONINE-PROTEIN KINASE LOK-RELATED"/>
    <property type="match status" value="1"/>
</dbReference>
<dbReference type="GO" id="GO:0005634">
    <property type="term" value="C:nucleus"/>
    <property type="evidence" value="ECO:0007669"/>
    <property type="project" value="TreeGrafter"/>
</dbReference>
<accession>A0AAD6U8H5</accession>
<dbReference type="SUPFAM" id="SSF56112">
    <property type="entry name" value="Protein kinase-like (PK-like)"/>
    <property type="match status" value="1"/>
</dbReference>
<evidence type="ECO:0000313" key="2">
    <source>
        <dbReference type="EMBL" id="KAJ7092971.1"/>
    </source>
</evidence>
<dbReference type="GO" id="GO:0044773">
    <property type="term" value="P:mitotic DNA damage checkpoint signaling"/>
    <property type="evidence" value="ECO:0007669"/>
    <property type="project" value="TreeGrafter"/>
</dbReference>
<organism evidence="2 3">
    <name type="scientific">Mycena belliarum</name>
    <dbReference type="NCBI Taxonomy" id="1033014"/>
    <lineage>
        <taxon>Eukaryota</taxon>
        <taxon>Fungi</taxon>
        <taxon>Dikarya</taxon>
        <taxon>Basidiomycota</taxon>
        <taxon>Agaricomycotina</taxon>
        <taxon>Agaricomycetes</taxon>
        <taxon>Agaricomycetidae</taxon>
        <taxon>Agaricales</taxon>
        <taxon>Marasmiineae</taxon>
        <taxon>Mycenaceae</taxon>
        <taxon>Mycena</taxon>
    </lineage>
</organism>
<evidence type="ECO:0000313" key="3">
    <source>
        <dbReference type="Proteomes" id="UP001222325"/>
    </source>
</evidence>
<dbReference type="GO" id="GO:0004674">
    <property type="term" value="F:protein serine/threonine kinase activity"/>
    <property type="evidence" value="ECO:0007669"/>
    <property type="project" value="TreeGrafter"/>
</dbReference>
<gene>
    <name evidence="2" type="ORF">B0H15DRAFT_947780</name>
</gene>
<name>A0AAD6U8H5_9AGAR</name>
<feature type="domain" description="Protein kinase" evidence="1">
    <location>
        <begin position="61"/>
        <end position="337"/>
    </location>
</feature>
<dbReference type="AlphaFoldDB" id="A0AAD6U8H5"/>
<dbReference type="GO" id="GO:0005737">
    <property type="term" value="C:cytoplasm"/>
    <property type="evidence" value="ECO:0007669"/>
    <property type="project" value="TreeGrafter"/>
</dbReference>
<proteinExistence type="predicted"/>
<dbReference type="EMBL" id="JARJCN010000017">
    <property type="protein sequence ID" value="KAJ7092971.1"/>
    <property type="molecule type" value="Genomic_DNA"/>
</dbReference>
<dbReference type="SMART" id="SM00220">
    <property type="entry name" value="S_TKc"/>
    <property type="match status" value="1"/>
</dbReference>
<dbReference type="InterPro" id="IPR011009">
    <property type="entry name" value="Kinase-like_dom_sf"/>
</dbReference>
<keyword evidence="2" id="KW-0808">Transferase</keyword>
<dbReference type="GO" id="GO:0005524">
    <property type="term" value="F:ATP binding"/>
    <property type="evidence" value="ECO:0007669"/>
    <property type="project" value="InterPro"/>
</dbReference>
<evidence type="ECO:0000259" key="1">
    <source>
        <dbReference type="PROSITE" id="PS50011"/>
    </source>
</evidence>